<name>A0A0K6G7U2_9AGAM</name>
<organism evidence="2 3">
    <name type="scientific">Rhizoctonia solani</name>
    <dbReference type="NCBI Taxonomy" id="456999"/>
    <lineage>
        <taxon>Eukaryota</taxon>
        <taxon>Fungi</taxon>
        <taxon>Dikarya</taxon>
        <taxon>Basidiomycota</taxon>
        <taxon>Agaricomycotina</taxon>
        <taxon>Agaricomycetes</taxon>
        <taxon>Cantharellales</taxon>
        <taxon>Ceratobasidiaceae</taxon>
        <taxon>Rhizoctonia</taxon>
    </lineage>
</organism>
<dbReference type="SUPFAM" id="SSF54695">
    <property type="entry name" value="POZ domain"/>
    <property type="match status" value="1"/>
</dbReference>
<dbReference type="Gene3D" id="3.30.710.10">
    <property type="entry name" value="Potassium Channel Kv1.1, Chain A"/>
    <property type="match status" value="1"/>
</dbReference>
<feature type="domain" description="BTB" evidence="1">
    <location>
        <begin position="23"/>
        <end position="97"/>
    </location>
</feature>
<protein>
    <recommendedName>
        <fullName evidence="1">BTB domain-containing protein</fullName>
    </recommendedName>
</protein>
<reference evidence="2 3" key="1">
    <citation type="submission" date="2015-07" db="EMBL/GenBank/DDBJ databases">
        <authorList>
            <person name="Noorani M."/>
        </authorList>
    </citation>
    <scope>NUCLEOTIDE SEQUENCE [LARGE SCALE GENOMIC DNA]</scope>
    <source>
        <strain evidence="2">BBA 69670</strain>
    </source>
</reference>
<dbReference type="Proteomes" id="UP000044841">
    <property type="component" value="Unassembled WGS sequence"/>
</dbReference>
<proteinExistence type="predicted"/>
<dbReference type="PROSITE" id="PS50097">
    <property type="entry name" value="BTB"/>
    <property type="match status" value="1"/>
</dbReference>
<sequence length="346" mass="39005">MYDLYPAASSSTLDTRSYNFPDGDISLLVESTSFRVHRDKLVQHSHVFDDMFVVAHPDPGHGPDDHDDDETCQQTQAVSVRMPDTVEEWRLIFSVLYPPKDRASVSSIASLRDIAVALRMAEKYDVADVYNWAVAHFTHRYPPSLSYISNGDTLPEPACFALNLAKMYGISQVTSSIFFALATTEWHLSPSELSDRLSLWLDSKDIEKILAGRNILWKRTLVARHEAERRQSSPMLEPYCTAPGPEGLVSGPTYTRATKSCRDILGERLREALGLDSRARLLGARGVKDAPGRTLLDALQILEEMDDLDIILWPSPVCHVCSLVHSRWLMQTKARTIRDMLEVFQD</sequence>
<dbReference type="InterPro" id="IPR000210">
    <property type="entry name" value="BTB/POZ_dom"/>
</dbReference>
<dbReference type="EMBL" id="CYGV01001445">
    <property type="protein sequence ID" value="CUA74429.1"/>
    <property type="molecule type" value="Genomic_DNA"/>
</dbReference>
<keyword evidence="3" id="KW-1185">Reference proteome</keyword>
<gene>
    <name evidence="2" type="ORF">RSOLAG22IIIB_05538</name>
</gene>
<accession>A0A0K6G7U2</accession>
<dbReference type="InterPro" id="IPR011333">
    <property type="entry name" value="SKP1/BTB/POZ_sf"/>
</dbReference>
<evidence type="ECO:0000313" key="3">
    <source>
        <dbReference type="Proteomes" id="UP000044841"/>
    </source>
</evidence>
<dbReference type="AlphaFoldDB" id="A0A0K6G7U2"/>
<evidence type="ECO:0000259" key="1">
    <source>
        <dbReference type="PROSITE" id="PS50097"/>
    </source>
</evidence>
<evidence type="ECO:0000313" key="2">
    <source>
        <dbReference type="EMBL" id="CUA74429.1"/>
    </source>
</evidence>
<dbReference type="SMART" id="SM00225">
    <property type="entry name" value="BTB"/>
    <property type="match status" value="1"/>
</dbReference>